<organism evidence="2 3">
    <name type="scientific">Paraburkholderia steynii</name>
    <dbReference type="NCBI Taxonomy" id="1245441"/>
    <lineage>
        <taxon>Bacteria</taxon>
        <taxon>Pseudomonadati</taxon>
        <taxon>Pseudomonadota</taxon>
        <taxon>Betaproteobacteria</taxon>
        <taxon>Burkholderiales</taxon>
        <taxon>Burkholderiaceae</taxon>
        <taxon>Paraburkholderia</taxon>
    </lineage>
</organism>
<feature type="region of interest" description="Disordered" evidence="1">
    <location>
        <begin position="1"/>
        <end position="77"/>
    </location>
</feature>
<feature type="compositionally biased region" description="Polar residues" evidence="1">
    <location>
        <begin position="7"/>
        <end position="23"/>
    </location>
</feature>
<accession>A0A4R0X768</accession>
<sequence>MKRNEAVTGSQNTNGPGSDASSDVETKRALEQGDKEKIDQMLDELNVSTTESGKDQTSKPDTEGSNSSSKNLDEQSD</sequence>
<evidence type="ECO:0000313" key="2">
    <source>
        <dbReference type="EMBL" id="TCG06086.1"/>
    </source>
</evidence>
<protein>
    <submittedName>
        <fullName evidence="2">Uncharacterized protein</fullName>
    </submittedName>
</protein>
<dbReference type="Proteomes" id="UP000294200">
    <property type="component" value="Unassembled WGS sequence"/>
</dbReference>
<gene>
    <name evidence="2" type="ORF">BZM27_28970</name>
</gene>
<feature type="compositionally biased region" description="Basic and acidic residues" evidence="1">
    <location>
        <begin position="24"/>
        <end position="40"/>
    </location>
</feature>
<keyword evidence="3" id="KW-1185">Reference proteome</keyword>
<dbReference type="EMBL" id="MWML01000127">
    <property type="protein sequence ID" value="TCG06086.1"/>
    <property type="molecule type" value="Genomic_DNA"/>
</dbReference>
<name>A0A4R0X768_9BURK</name>
<comment type="caution">
    <text evidence="2">The sequence shown here is derived from an EMBL/GenBank/DDBJ whole genome shotgun (WGS) entry which is preliminary data.</text>
</comment>
<dbReference type="AlphaFoldDB" id="A0A4R0X768"/>
<reference evidence="2 3" key="1">
    <citation type="submission" date="2017-02" db="EMBL/GenBank/DDBJ databases">
        <title>Paraburkholderia sophoroidis sp. nov. and Paraburkholderia steynii sp. nov. rhizobial symbionts of the fynbos legume Hypocalyptus sophoroides.</title>
        <authorList>
            <person name="Steenkamp E.T."/>
            <person name="Beukes C.W."/>
            <person name="Van Zyl E."/>
            <person name="Avontuur J."/>
            <person name="Chan W.Y."/>
            <person name="Hassen A."/>
            <person name="Palmer M."/>
            <person name="Mthombeni L."/>
            <person name="Phalane F."/>
            <person name="Sereme K."/>
            <person name="Venter S.N."/>
        </authorList>
    </citation>
    <scope>NUCLEOTIDE SEQUENCE [LARGE SCALE GENOMIC DNA]</scope>
    <source>
        <strain evidence="2 3">HC1.1ba</strain>
    </source>
</reference>
<proteinExistence type="predicted"/>
<feature type="compositionally biased region" description="Basic and acidic residues" evidence="1">
    <location>
        <begin position="52"/>
        <end position="62"/>
    </location>
</feature>
<evidence type="ECO:0000256" key="1">
    <source>
        <dbReference type="SAM" id="MobiDB-lite"/>
    </source>
</evidence>
<evidence type="ECO:0000313" key="3">
    <source>
        <dbReference type="Proteomes" id="UP000294200"/>
    </source>
</evidence>